<dbReference type="PANTHER" id="PTHR46411">
    <property type="entry name" value="FAMILY ATPASE, PUTATIVE-RELATED"/>
    <property type="match status" value="1"/>
</dbReference>
<dbReference type="Pfam" id="PF00004">
    <property type="entry name" value="AAA"/>
    <property type="match status" value="1"/>
</dbReference>
<evidence type="ECO:0000259" key="1">
    <source>
        <dbReference type="SMART" id="SM00382"/>
    </source>
</evidence>
<evidence type="ECO:0000313" key="2">
    <source>
        <dbReference type="EMBL" id="MDP9894491.1"/>
    </source>
</evidence>
<name>A0AAW8D3P6_9BURK</name>
<feature type="domain" description="AAA+ ATPase" evidence="1">
    <location>
        <begin position="345"/>
        <end position="469"/>
    </location>
</feature>
<organism evidence="2 3">
    <name type="scientific">Variovorax boronicumulans</name>
    <dbReference type="NCBI Taxonomy" id="436515"/>
    <lineage>
        <taxon>Bacteria</taxon>
        <taxon>Pseudomonadati</taxon>
        <taxon>Pseudomonadota</taxon>
        <taxon>Betaproteobacteria</taxon>
        <taxon>Burkholderiales</taxon>
        <taxon>Comamonadaceae</taxon>
        <taxon>Variovorax</taxon>
    </lineage>
</organism>
<dbReference type="SMART" id="SM00382">
    <property type="entry name" value="AAA"/>
    <property type="match status" value="1"/>
</dbReference>
<proteinExistence type="predicted"/>
<dbReference type="EMBL" id="JAUSRD010000008">
    <property type="protein sequence ID" value="MDP9894491.1"/>
    <property type="molecule type" value="Genomic_DNA"/>
</dbReference>
<dbReference type="RefSeq" id="WP_307685571.1">
    <property type="nucleotide sequence ID" value="NZ_JAUSRD010000008.1"/>
</dbReference>
<dbReference type="Proteomes" id="UP001242045">
    <property type="component" value="Unassembled WGS sequence"/>
</dbReference>
<dbReference type="GO" id="GO:0016887">
    <property type="term" value="F:ATP hydrolysis activity"/>
    <property type="evidence" value="ECO:0007669"/>
    <property type="project" value="InterPro"/>
</dbReference>
<dbReference type="SUPFAM" id="SSF52540">
    <property type="entry name" value="P-loop containing nucleoside triphosphate hydrolases"/>
    <property type="match status" value="1"/>
</dbReference>
<dbReference type="InterPro" id="IPR003593">
    <property type="entry name" value="AAA+_ATPase"/>
</dbReference>
<protein>
    <recommendedName>
        <fullName evidence="1">AAA+ ATPase domain-containing protein</fullName>
    </recommendedName>
</protein>
<dbReference type="AlphaFoldDB" id="A0AAW8D3P6"/>
<evidence type="ECO:0000313" key="3">
    <source>
        <dbReference type="Proteomes" id="UP001242045"/>
    </source>
</evidence>
<dbReference type="InterPro" id="IPR003959">
    <property type="entry name" value="ATPase_AAA_core"/>
</dbReference>
<gene>
    <name evidence="2" type="ORF">J2W31_003615</name>
</gene>
<sequence length="556" mass="61744">MELEIPEMLAAVLQGQVGAQSPLGLQLGGYGAGSGVRIVSSQHFDGHSLNLLFQLGMAAGERDLVFQLLALDNLNGEPFARPIPSLELMVPALIEWLRRDLIDGWLYQRGKDGALLPWLVHTVRLVKPTDGEAYVLVGLLANTLQAAGREPPTEPRLRFSGMTWGLSFYAEDLPGRTLAGLFADHGFHKECAEFKREYDKQLACFTRLQPQFGAQFSVDGCVWTAGEGPRAGMSCHRMPEGATVRCVNDEELLRRRFDLAADAHYWRESGVANGFDRIPQHCYLHLFHLDWHRNVWVHAQHVQAYTYQPNLRERLVLPQAHRDLIDILTADRSFLVEDVVPGKSGGTTILCKGAPGLGKTLTAEVYAEVVGKPLYRVHSGQLGVTANSVEASLTKILQRAARWDCVLLLDEADVYIRRRDNDLQHNAIVAEFLRTLEYFSGLLFMTTNRDGDIDEAILSRCIAVIDYQPPGPDDARRLWSTLSAQLGVELPGAVIDRLVADYAGASGRDIKELLKLTSKYCRRKELPLSTQAFAQCAVFRGIACASQTGARTRNDE</sequence>
<dbReference type="InterPro" id="IPR027417">
    <property type="entry name" value="P-loop_NTPase"/>
</dbReference>
<dbReference type="GO" id="GO:0005524">
    <property type="term" value="F:ATP binding"/>
    <property type="evidence" value="ECO:0007669"/>
    <property type="project" value="InterPro"/>
</dbReference>
<accession>A0AAW8D3P6</accession>
<reference evidence="2" key="1">
    <citation type="submission" date="2023-07" db="EMBL/GenBank/DDBJ databases">
        <title>Sorghum-associated microbial communities from plants grown in Nebraska, USA.</title>
        <authorList>
            <person name="Schachtman D."/>
        </authorList>
    </citation>
    <scope>NUCLEOTIDE SEQUENCE</scope>
    <source>
        <strain evidence="2">DS3754</strain>
    </source>
</reference>
<dbReference type="Gene3D" id="3.40.50.300">
    <property type="entry name" value="P-loop containing nucleotide triphosphate hydrolases"/>
    <property type="match status" value="1"/>
</dbReference>
<comment type="caution">
    <text evidence="2">The sequence shown here is derived from an EMBL/GenBank/DDBJ whole genome shotgun (WGS) entry which is preliminary data.</text>
</comment>
<dbReference type="PANTHER" id="PTHR46411:SF2">
    <property type="entry name" value="AAA+ ATPASE DOMAIN-CONTAINING PROTEIN"/>
    <property type="match status" value="1"/>
</dbReference>